<gene>
    <name evidence="2" type="ORF">PECUL_23A041000</name>
</gene>
<evidence type="ECO:0000256" key="1">
    <source>
        <dbReference type="SAM" id="Phobius"/>
    </source>
</evidence>
<keyword evidence="1" id="KW-0812">Transmembrane</keyword>
<keyword evidence="1" id="KW-0472">Membrane</keyword>
<proteinExistence type="predicted"/>
<dbReference type="EMBL" id="OW240913">
    <property type="protein sequence ID" value="CAH2250465.1"/>
    <property type="molecule type" value="Genomic_DNA"/>
</dbReference>
<keyword evidence="3" id="KW-1185">Reference proteome</keyword>
<name>A0AAD1VV47_PELCU</name>
<sequence>MPLRVFKSSYSHGDFEALLTVHIERTCTIFKEILVGSVAFVIVTVFAISMLGVYLALYKYVLHPKTHLPSNLILQAFNSKTSMHRGDETIIIPSTFESMVLTRHILEAKEGSPQSLQYKRYVSNEPVRNEYVNCELKKDDHLLDRQDKNVELKNPTYATKTMKCSLTQQYPYVCISSQHPCKNICFSETREIFDFSNISKKPSYINTENVFGEYCTNTGHEALKLSYMNQVQINQSSNTYFNQYE</sequence>
<dbReference type="Proteomes" id="UP001295444">
    <property type="component" value="Chromosome 02"/>
</dbReference>
<feature type="transmembrane region" description="Helical" evidence="1">
    <location>
        <begin position="33"/>
        <end position="57"/>
    </location>
</feature>
<dbReference type="AlphaFoldDB" id="A0AAD1VV47"/>
<accession>A0AAD1VV47</accession>
<protein>
    <submittedName>
        <fullName evidence="2">Uncharacterized protein</fullName>
    </submittedName>
</protein>
<reference evidence="2" key="1">
    <citation type="submission" date="2022-03" db="EMBL/GenBank/DDBJ databases">
        <authorList>
            <person name="Alioto T."/>
            <person name="Alioto T."/>
            <person name="Gomez Garrido J."/>
        </authorList>
    </citation>
    <scope>NUCLEOTIDE SEQUENCE</scope>
</reference>
<evidence type="ECO:0000313" key="3">
    <source>
        <dbReference type="Proteomes" id="UP001295444"/>
    </source>
</evidence>
<keyword evidence="1" id="KW-1133">Transmembrane helix</keyword>
<organism evidence="2 3">
    <name type="scientific">Pelobates cultripes</name>
    <name type="common">Western spadefoot toad</name>
    <dbReference type="NCBI Taxonomy" id="61616"/>
    <lineage>
        <taxon>Eukaryota</taxon>
        <taxon>Metazoa</taxon>
        <taxon>Chordata</taxon>
        <taxon>Craniata</taxon>
        <taxon>Vertebrata</taxon>
        <taxon>Euteleostomi</taxon>
        <taxon>Amphibia</taxon>
        <taxon>Batrachia</taxon>
        <taxon>Anura</taxon>
        <taxon>Pelobatoidea</taxon>
        <taxon>Pelobatidae</taxon>
        <taxon>Pelobates</taxon>
    </lineage>
</organism>
<evidence type="ECO:0000313" key="2">
    <source>
        <dbReference type="EMBL" id="CAH2250465.1"/>
    </source>
</evidence>